<dbReference type="AlphaFoldDB" id="A0A239A1S8"/>
<evidence type="ECO:0000313" key="1">
    <source>
        <dbReference type="EMBL" id="SNR89636.1"/>
    </source>
</evidence>
<sequence length="94" mass="10798">MIFGFYEILNFSTNRYFTKVYISLNPHLTKNPVNTILDFLVLLYFPQFSFTRLYTFSLCMWACVGVPAPMHVHTPATPTTNTSAVSIFALPWPL</sequence>
<name>A0A239A1S8_9BACT</name>
<keyword evidence="2" id="KW-1185">Reference proteome</keyword>
<gene>
    <name evidence="1" type="ORF">SAMN06269173_110141</name>
</gene>
<dbReference type="EMBL" id="FZNS01000010">
    <property type="protein sequence ID" value="SNR89636.1"/>
    <property type="molecule type" value="Genomic_DNA"/>
</dbReference>
<protein>
    <submittedName>
        <fullName evidence="1">Uncharacterized protein</fullName>
    </submittedName>
</protein>
<organism evidence="1 2">
    <name type="scientific">Hymenobacter mucosus</name>
    <dbReference type="NCBI Taxonomy" id="1411120"/>
    <lineage>
        <taxon>Bacteria</taxon>
        <taxon>Pseudomonadati</taxon>
        <taxon>Bacteroidota</taxon>
        <taxon>Cytophagia</taxon>
        <taxon>Cytophagales</taxon>
        <taxon>Hymenobacteraceae</taxon>
        <taxon>Hymenobacter</taxon>
    </lineage>
</organism>
<dbReference type="Proteomes" id="UP000198310">
    <property type="component" value="Unassembled WGS sequence"/>
</dbReference>
<reference evidence="2" key="1">
    <citation type="submission" date="2017-06" db="EMBL/GenBank/DDBJ databases">
        <authorList>
            <person name="Varghese N."/>
            <person name="Submissions S."/>
        </authorList>
    </citation>
    <scope>NUCLEOTIDE SEQUENCE [LARGE SCALE GENOMIC DNA]</scope>
    <source>
        <strain evidence="2">DSM 28041</strain>
    </source>
</reference>
<evidence type="ECO:0000313" key="2">
    <source>
        <dbReference type="Proteomes" id="UP000198310"/>
    </source>
</evidence>
<accession>A0A239A1S8</accession>
<proteinExistence type="predicted"/>